<organism evidence="1 2">
    <name type="scientific">Caligus rogercresseyi</name>
    <name type="common">Sea louse</name>
    <dbReference type="NCBI Taxonomy" id="217165"/>
    <lineage>
        <taxon>Eukaryota</taxon>
        <taxon>Metazoa</taxon>
        <taxon>Ecdysozoa</taxon>
        <taxon>Arthropoda</taxon>
        <taxon>Crustacea</taxon>
        <taxon>Multicrustacea</taxon>
        <taxon>Hexanauplia</taxon>
        <taxon>Copepoda</taxon>
        <taxon>Siphonostomatoida</taxon>
        <taxon>Caligidae</taxon>
        <taxon>Caligus</taxon>
    </lineage>
</organism>
<proteinExistence type="predicted"/>
<dbReference type="EMBL" id="CP045901">
    <property type="protein sequence ID" value="QQP37684.1"/>
    <property type="molecule type" value="Genomic_DNA"/>
</dbReference>
<protein>
    <submittedName>
        <fullName evidence="1">Uncharacterized protein</fullName>
    </submittedName>
</protein>
<feature type="non-terminal residue" evidence="1">
    <location>
        <position position="184"/>
    </location>
</feature>
<evidence type="ECO:0000313" key="1">
    <source>
        <dbReference type="EMBL" id="QQP37684.1"/>
    </source>
</evidence>
<gene>
    <name evidence="1" type="ORF">FKW44_018051</name>
</gene>
<keyword evidence="2" id="KW-1185">Reference proteome</keyword>
<sequence length="184" mass="21346">MSKVCDLEVAFLREGKTAKEIKEFVVDESFVGQGDQGMFISQIRRLKKQHQKRQDMNSRQGQHMKLTAETMELVRSLVNDNRQFTMDKLAKETGISVRIIIDAILKEDPGLSKKTERRIPLTFFTEQHDVFLESMDETMLSFYTQKGSPAQTKPEIRKNHMIICFFDIKGVIYSRRIKVNNGVI</sequence>
<dbReference type="Proteomes" id="UP000595437">
    <property type="component" value="Chromosome 12"/>
</dbReference>
<evidence type="ECO:0000313" key="2">
    <source>
        <dbReference type="Proteomes" id="UP000595437"/>
    </source>
</evidence>
<reference evidence="2" key="1">
    <citation type="submission" date="2021-01" db="EMBL/GenBank/DDBJ databases">
        <title>Caligus Genome Assembly.</title>
        <authorList>
            <person name="Gallardo-Escarate C."/>
        </authorList>
    </citation>
    <scope>NUCLEOTIDE SEQUENCE [LARGE SCALE GENOMIC DNA]</scope>
</reference>
<name>A0A7T8GTU7_CALRO</name>
<dbReference type="AlphaFoldDB" id="A0A7T8GTU7"/>
<accession>A0A7T8GTU7</accession>